<dbReference type="PROSITE" id="PS51186">
    <property type="entry name" value="GNAT"/>
    <property type="match status" value="1"/>
</dbReference>
<comment type="caution">
    <text evidence="4">The sequence shown here is derived from an EMBL/GenBank/DDBJ whole genome shotgun (WGS) entry which is preliminary data.</text>
</comment>
<proteinExistence type="predicted"/>
<dbReference type="GO" id="GO:0016746">
    <property type="term" value="F:acyltransferase activity"/>
    <property type="evidence" value="ECO:0007669"/>
    <property type="project" value="UniProtKB-KW"/>
</dbReference>
<reference evidence="5" key="1">
    <citation type="journal article" date="2019" name="Int. J. Syst. Evol. Microbiol.">
        <title>The Global Catalogue of Microorganisms (GCM) 10K type strain sequencing project: providing services to taxonomists for standard genome sequencing and annotation.</title>
        <authorList>
            <consortium name="The Broad Institute Genomics Platform"/>
            <consortium name="The Broad Institute Genome Sequencing Center for Infectious Disease"/>
            <person name="Wu L."/>
            <person name="Ma J."/>
        </authorList>
    </citation>
    <scope>NUCLEOTIDE SEQUENCE [LARGE SCALE GENOMIC DNA]</scope>
    <source>
        <strain evidence="5">PJ61</strain>
    </source>
</reference>
<protein>
    <submittedName>
        <fullName evidence="4">GNAT family N-acetyltransferase</fullName>
        <ecNumber evidence="4">2.3.-.-</ecNumber>
    </submittedName>
</protein>
<evidence type="ECO:0000259" key="3">
    <source>
        <dbReference type="PROSITE" id="PS51186"/>
    </source>
</evidence>
<dbReference type="PANTHER" id="PTHR43877:SF5">
    <property type="entry name" value="BLL8307 PROTEIN"/>
    <property type="match status" value="1"/>
</dbReference>
<dbReference type="PANTHER" id="PTHR43877">
    <property type="entry name" value="AMINOALKYLPHOSPHONATE N-ACETYLTRANSFERASE-RELATED-RELATED"/>
    <property type="match status" value="1"/>
</dbReference>
<dbReference type="Proteomes" id="UP001595778">
    <property type="component" value="Unassembled WGS sequence"/>
</dbReference>
<dbReference type="InterPro" id="IPR050832">
    <property type="entry name" value="Bact_Acetyltransf"/>
</dbReference>
<dbReference type="EMBL" id="JBHSDQ010000004">
    <property type="protein sequence ID" value="MFC4396642.1"/>
    <property type="molecule type" value="Genomic_DNA"/>
</dbReference>
<keyword evidence="2 4" id="KW-0012">Acyltransferase</keyword>
<organism evidence="4 5">
    <name type="scientific">Arthrobacter sedimenti</name>
    <dbReference type="NCBI Taxonomy" id="2694931"/>
    <lineage>
        <taxon>Bacteria</taxon>
        <taxon>Bacillati</taxon>
        <taxon>Actinomycetota</taxon>
        <taxon>Actinomycetes</taxon>
        <taxon>Micrococcales</taxon>
        <taxon>Micrococcaceae</taxon>
        <taxon>Arthrobacter</taxon>
    </lineage>
</organism>
<evidence type="ECO:0000313" key="5">
    <source>
        <dbReference type="Proteomes" id="UP001595778"/>
    </source>
</evidence>
<evidence type="ECO:0000256" key="1">
    <source>
        <dbReference type="ARBA" id="ARBA00022679"/>
    </source>
</evidence>
<sequence>MISIDRDDPARDDVQLLLSEHLADMYATSPPGSVHALDHSALSVPSISFWTAREDGNLLGCGALKLLASPAGTERHGEIKSMRTTATARGRGVATLMLGHILEDARKRNLERVFLETGTEDYFAPARRLYARHGFTECMPFADYVLDPNSVFMELRLQRPTPGTQES</sequence>
<dbReference type="EC" id="2.3.-.-" evidence="4"/>
<dbReference type="Gene3D" id="3.40.630.30">
    <property type="match status" value="1"/>
</dbReference>
<accession>A0ABV8WK48</accession>
<keyword evidence="1 4" id="KW-0808">Transferase</keyword>
<dbReference type="CDD" id="cd04301">
    <property type="entry name" value="NAT_SF"/>
    <property type="match status" value="1"/>
</dbReference>
<dbReference type="InterPro" id="IPR016181">
    <property type="entry name" value="Acyl_CoA_acyltransferase"/>
</dbReference>
<evidence type="ECO:0000256" key="2">
    <source>
        <dbReference type="ARBA" id="ARBA00023315"/>
    </source>
</evidence>
<dbReference type="RefSeq" id="WP_376977623.1">
    <property type="nucleotide sequence ID" value="NZ_JBHSDQ010000004.1"/>
</dbReference>
<dbReference type="Pfam" id="PF00583">
    <property type="entry name" value="Acetyltransf_1"/>
    <property type="match status" value="1"/>
</dbReference>
<dbReference type="InterPro" id="IPR000182">
    <property type="entry name" value="GNAT_dom"/>
</dbReference>
<name>A0ABV8WK48_9MICC</name>
<feature type="domain" description="N-acetyltransferase" evidence="3">
    <location>
        <begin position="2"/>
        <end position="158"/>
    </location>
</feature>
<gene>
    <name evidence="4" type="ORF">ACFO0G_11135</name>
</gene>
<keyword evidence="5" id="KW-1185">Reference proteome</keyword>
<dbReference type="SUPFAM" id="SSF55729">
    <property type="entry name" value="Acyl-CoA N-acyltransferases (Nat)"/>
    <property type="match status" value="1"/>
</dbReference>
<evidence type="ECO:0000313" key="4">
    <source>
        <dbReference type="EMBL" id="MFC4396642.1"/>
    </source>
</evidence>